<keyword evidence="2" id="KW-0812">Transmembrane</keyword>
<dbReference type="Proteomes" id="UP000305067">
    <property type="component" value="Unassembled WGS sequence"/>
</dbReference>
<evidence type="ECO:0000313" key="3">
    <source>
        <dbReference type="EMBL" id="TFK98041.1"/>
    </source>
</evidence>
<evidence type="ECO:0000313" key="4">
    <source>
        <dbReference type="Proteomes" id="UP000305067"/>
    </source>
</evidence>
<keyword evidence="2" id="KW-1133">Transmembrane helix</keyword>
<feature type="transmembrane region" description="Helical" evidence="2">
    <location>
        <begin position="26"/>
        <end position="53"/>
    </location>
</feature>
<name>A0A5C3Q8E5_9AGAR</name>
<sequence>MDPSAAEDLALLTPRGVRILLSAGNYLLYGFKIAATELTLFGAYFVLVAAALYSIAKRPVKVARTFWLVFALLLCLTIVTVIWASDMYFLKIYLKALFLDSTTASLVERQTRYLALTDSTQSLDIVLLWINAAGDTGILFLVNDTLASWRALAIWGPSRRGGKLLAMSSFILLFSSAVLWITYVGIQTRFIVTGNFRVTTSNTDPETVAAITSSVCSITINLLATGMIGYAAWGHFQDESYLGRKSFRGARVLLHLTESGLFYAMIQIVRFGLVLGLNPSTPVFGSLFTGSRAFNTASAIATAMYTPIVILIVTYGFSIADDIQISTGGSPDHYRSGDQTMSAIRFDHRTQAGDTTIDTHNQSAGTAHDGMDPEARIKRGSKANEVADQDSTDTSEKAISHIA</sequence>
<evidence type="ECO:0000256" key="2">
    <source>
        <dbReference type="SAM" id="Phobius"/>
    </source>
</evidence>
<dbReference type="AlphaFoldDB" id="A0A5C3Q8E5"/>
<feature type="region of interest" description="Disordered" evidence="1">
    <location>
        <begin position="355"/>
        <end position="403"/>
    </location>
</feature>
<protein>
    <submittedName>
        <fullName evidence="3">Uncharacterized protein</fullName>
    </submittedName>
</protein>
<feature type="transmembrane region" description="Helical" evidence="2">
    <location>
        <begin position="125"/>
        <end position="143"/>
    </location>
</feature>
<feature type="transmembrane region" description="Helical" evidence="2">
    <location>
        <begin position="208"/>
        <end position="233"/>
    </location>
</feature>
<feature type="compositionally biased region" description="Polar residues" evidence="1">
    <location>
        <begin position="355"/>
        <end position="365"/>
    </location>
</feature>
<dbReference type="OrthoDB" id="2750727at2759"/>
<keyword evidence="4" id="KW-1185">Reference proteome</keyword>
<feature type="transmembrane region" description="Helical" evidence="2">
    <location>
        <begin position="164"/>
        <end position="188"/>
    </location>
</feature>
<feature type="transmembrane region" description="Helical" evidence="2">
    <location>
        <begin position="253"/>
        <end position="277"/>
    </location>
</feature>
<feature type="transmembrane region" description="Helical" evidence="2">
    <location>
        <begin position="65"/>
        <end position="84"/>
    </location>
</feature>
<feature type="transmembrane region" description="Helical" evidence="2">
    <location>
        <begin position="297"/>
        <end position="317"/>
    </location>
</feature>
<organism evidence="3 4">
    <name type="scientific">Pterulicium gracile</name>
    <dbReference type="NCBI Taxonomy" id="1884261"/>
    <lineage>
        <taxon>Eukaryota</taxon>
        <taxon>Fungi</taxon>
        <taxon>Dikarya</taxon>
        <taxon>Basidiomycota</taxon>
        <taxon>Agaricomycotina</taxon>
        <taxon>Agaricomycetes</taxon>
        <taxon>Agaricomycetidae</taxon>
        <taxon>Agaricales</taxon>
        <taxon>Pleurotineae</taxon>
        <taxon>Pterulaceae</taxon>
        <taxon>Pterulicium</taxon>
    </lineage>
</organism>
<reference evidence="3 4" key="1">
    <citation type="journal article" date="2019" name="Nat. Ecol. Evol.">
        <title>Megaphylogeny resolves global patterns of mushroom evolution.</title>
        <authorList>
            <person name="Varga T."/>
            <person name="Krizsan K."/>
            <person name="Foldi C."/>
            <person name="Dima B."/>
            <person name="Sanchez-Garcia M."/>
            <person name="Sanchez-Ramirez S."/>
            <person name="Szollosi G.J."/>
            <person name="Szarkandi J.G."/>
            <person name="Papp V."/>
            <person name="Albert L."/>
            <person name="Andreopoulos W."/>
            <person name="Angelini C."/>
            <person name="Antonin V."/>
            <person name="Barry K.W."/>
            <person name="Bougher N.L."/>
            <person name="Buchanan P."/>
            <person name="Buyck B."/>
            <person name="Bense V."/>
            <person name="Catcheside P."/>
            <person name="Chovatia M."/>
            <person name="Cooper J."/>
            <person name="Damon W."/>
            <person name="Desjardin D."/>
            <person name="Finy P."/>
            <person name="Geml J."/>
            <person name="Haridas S."/>
            <person name="Hughes K."/>
            <person name="Justo A."/>
            <person name="Karasinski D."/>
            <person name="Kautmanova I."/>
            <person name="Kiss B."/>
            <person name="Kocsube S."/>
            <person name="Kotiranta H."/>
            <person name="LaButti K.M."/>
            <person name="Lechner B.E."/>
            <person name="Liimatainen K."/>
            <person name="Lipzen A."/>
            <person name="Lukacs Z."/>
            <person name="Mihaltcheva S."/>
            <person name="Morgado L.N."/>
            <person name="Niskanen T."/>
            <person name="Noordeloos M.E."/>
            <person name="Ohm R.A."/>
            <person name="Ortiz-Santana B."/>
            <person name="Ovrebo C."/>
            <person name="Racz N."/>
            <person name="Riley R."/>
            <person name="Savchenko A."/>
            <person name="Shiryaev A."/>
            <person name="Soop K."/>
            <person name="Spirin V."/>
            <person name="Szebenyi C."/>
            <person name="Tomsovsky M."/>
            <person name="Tulloss R.E."/>
            <person name="Uehling J."/>
            <person name="Grigoriev I.V."/>
            <person name="Vagvolgyi C."/>
            <person name="Papp T."/>
            <person name="Martin F.M."/>
            <person name="Miettinen O."/>
            <person name="Hibbett D.S."/>
            <person name="Nagy L.G."/>
        </authorList>
    </citation>
    <scope>NUCLEOTIDE SEQUENCE [LARGE SCALE GENOMIC DNA]</scope>
    <source>
        <strain evidence="3 4">CBS 309.79</strain>
    </source>
</reference>
<evidence type="ECO:0000256" key="1">
    <source>
        <dbReference type="SAM" id="MobiDB-lite"/>
    </source>
</evidence>
<accession>A0A5C3Q8E5</accession>
<keyword evidence="2" id="KW-0472">Membrane</keyword>
<dbReference type="EMBL" id="ML178842">
    <property type="protein sequence ID" value="TFK98041.1"/>
    <property type="molecule type" value="Genomic_DNA"/>
</dbReference>
<feature type="compositionally biased region" description="Basic and acidic residues" evidence="1">
    <location>
        <begin position="394"/>
        <end position="403"/>
    </location>
</feature>
<gene>
    <name evidence="3" type="ORF">BDV98DRAFT_596055</name>
</gene>
<proteinExistence type="predicted"/>